<dbReference type="Proteomes" id="UP000046122">
    <property type="component" value="Unassembled WGS sequence"/>
</dbReference>
<reference evidence="2 5" key="1">
    <citation type="submission" date="2014-08" db="EMBL/GenBank/DDBJ databases">
        <authorList>
            <person name="Moulin Lionel"/>
        </authorList>
    </citation>
    <scope>NUCLEOTIDE SEQUENCE [LARGE SCALE GENOMIC DNA]</scope>
</reference>
<dbReference type="SUPFAM" id="SSF51306">
    <property type="entry name" value="LexA/Signal peptidase"/>
    <property type="match status" value="1"/>
</dbReference>
<dbReference type="InterPro" id="IPR036286">
    <property type="entry name" value="LexA/Signal_pep-like_sf"/>
</dbReference>
<evidence type="ECO:0000313" key="5">
    <source>
        <dbReference type="Proteomes" id="UP000046122"/>
    </source>
</evidence>
<dbReference type="EMBL" id="CCMZ01000003">
    <property type="protein sequence ID" value="CDX12032.1"/>
    <property type="molecule type" value="Genomic_DNA"/>
</dbReference>
<gene>
    <name evidence="2" type="ORF">MPL3356_110298</name>
    <name evidence="3" type="ORF">MPL3365_140116</name>
</gene>
<dbReference type="MEROPS" id="S26.014"/>
<keyword evidence="4" id="KW-1185">Reference proteome</keyword>
<evidence type="ECO:0000313" key="2">
    <source>
        <dbReference type="EMBL" id="CDX12032.1"/>
    </source>
</evidence>
<dbReference type="EMBL" id="CCNE01000006">
    <property type="protein sequence ID" value="CDX51926.1"/>
    <property type="molecule type" value="Genomic_DNA"/>
</dbReference>
<accession>A0A090DFW9</accession>
<evidence type="ECO:0000259" key="1">
    <source>
        <dbReference type="Pfam" id="PF10502"/>
    </source>
</evidence>
<sequence length="181" mass="19145">MSRAACMAAVLAAVSATVAPALGKMPPLLLWNASASAPIGLYAIRTMAVPTAGALVVIKSPDPVARFAAKRGYLPLGVPMLKHIEGLSGQQICRLGRLVTVNGLAIGGALERDRKGRALPDWQGCRTLAAAEVFVMNRRVQDSLDGRYFGPFPVSSIVGRAIPLWTDEKGNGHYTWLAPAN</sequence>
<dbReference type="GO" id="GO:0006465">
    <property type="term" value="P:signal peptide processing"/>
    <property type="evidence" value="ECO:0007669"/>
    <property type="project" value="InterPro"/>
</dbReference>
<reference evidence="4" key="2">
    <citation type="submission" date="2014-08" db="EMBL/GenBank/DDBJ databases">
        <authorList>
            <person name="Moulin L."/>
        </authorList>
    </citation>
    <scope>NUCLEOTIDE SEQUENCE [LARGE SCALE GENOMIC DNA]</scope>
</reference>
<proteinExistence type="predicted"/>
<dbReference type="Gene3D" id="2.10.109.10">
    <property type="entry name" value="Umud Fragment, subunit A"/>
    <property type="match status" value="1"/>
</dbReference>
<feature type="domain" description="Peptidase S26" evidence="1">
    <location>
        <begin position="14"/>
        <end position="165"/>
    </location>
</feature>
<name>A0A090DFW9_MESPL</name>
<organism evidence="2 4">
    <name type="scientific">Mesorhizobium plurifarium</name>
    <dbReference type="NCBI Taxonomy" id="69974"/>
    <lineage>
        <taxon>Bacteria</taxon>
        <taxon>Pseudomonadati</taxon>
        <taxon>Pseudomonadota</taxon>
        <taxon>Alphaproteobacteria</taxon>
        <taxon>Hyphomicrobiales</taxon>
        <taxon>Phyllobacteriaceae</taxon>
        <taxon>Mesorhizobium</taxon>
    </lineage>
</organism>
<dbReference type="AlphaFoldDB" id="A0A090DFW9"/>
<dbReference type="InterPro" id="IPR019533">
    <property type="entry name" value="Peptidase_S26"/>
</dbReference>
<evidence type="ECO:0000313" key="3">
    <source>
        <dbReference type="EMBL" id="CDX51926.1"/>
    </source>
</evidence>
<evidence type="ECO:0000313" key="4">
    <source>
        <dbReference type="Proteomes" id="UP000045285"/>
    </source>
</evidence>
<dbReference type="GO" id="GO:0004252">
    <property type="term" value="F:serine-type endopeptidase activity"/>
    <property type="evidence" value="ECO:0007669"/>
    <property type="project" value="InterPro"/>
</dbReference>
<protein>
    <submittedName>
        <fullName evidence="2">Conjugal transfer protein TraF</fullName>
    </submittedName>
</protein>
<dbReference type="Pfam" id="PF10502">
    <property type="entry name" value="Peptidase_S26"/>
    <property type="match status" value="1"/>
</dbReference>
<dbReference type="Proteomes" id="UP000045285">
    <property type="component" value="Unassembled WGS sequence"/>
</dbReference>